<keyword evidence="2" id="KW-1185">Reference proteome</keyword>
<accession>A0A0H2R7C2</accession>
<dbReference type="EMBL" id="KQ086124">
    <property type="protein sequence ID" value="KLO07715.1"/>
    <property type="molecule type" value="Genomic_DNA"/>
</dbReference>
<protein>
    <submittedName>
        <fullName evidence="1">Uncharacterized protein</fullName>
    </submittedName>
</protein>
<dbReference type="InParanoid" id="A0A0H2R7C2"/>
<proteinExistence type="predicted"/>
<gene>
    <name evidence="1" type="ORF">SCHPADRAFT_636585</name>
</gene>
<dbReference type="Proteomes" id="UP000053477">
    <property type="component" value="Unassembled WGS sequence"/>
</dbReference>
<reference evidence="1 2" key="1">
    <citation type="submission" date="2015-04" db="EMBL/GenBank/DDBJ databases">
        <title>Complete genome sequence of Schizopora paradoxa KUC8140, a cosmopolitan wood degrader in East Asia.</title>
        <authorList>
            <consortium name="DOE Joint Genome Institute"/>
            <person name="Min B."/>
            <person name="Park H."/>
            <person name="Jang Y."/>
            <person name="Kim J.-J."/>
            <person name="Kim K.H."/>
            <person name="Pangilinan J."/>
            <person name="Lipzen A."/>
            <person name="Riley R."/>
            <person name="Grigoriev I.V."/>
            <person name="Spatafora J.W."/>
            <person name="Choi I.-G."/>
        </authorList>
    </citation>
    <scope>NUCLEOTIDE SEQUENCE [LARGE SCALE GENOMIC DNA]</scope>
    <source>
        <strain evidence="1 2">KUC8140</strain>
    </source>
</reference>
<organism evidence="1 2">
    <name type="scientific">Schizopora paradoxa</name>
    <dbReference type="NCBI Taxonomy" id="27342"/>
    <lineage>
        <taxon>Eukaryota</taxon>
        <taxon>Fungi</taxon>
        <taxon>Dikarya</taxon>
        <taxon>Basidiomycota</taxon>
        <taxon>Agaricomycotina</taxon>
        <taxon>Agaricomycetes</taxon>
        <taxon>Hymenochaetales</taxon>
        <taxon>Schizoporaceae</taxon>
        <taxon>Schizopora</taxon>
    </lineage>
</organism>
<evidence type="ECO:0000313" key="2">
    <source>
        <dbReference type="Proteomes" id="UP000053477"/>
    </source>
</evidence>
<sequence>MLGVIHPYHQWREIHFNVINEDHAHQYFEHDQASFHSLEHLAICNDHAEALDDEGVPVDYLFSIYLGEGHSNFLSNFLSSWRMLALTHLRVRNCLPCSLCDART</sequence>
<evidence type="ECO:0000313" key="1">
    <source>
        <dbReference type="EMBL" id="KLO07715.1"/>
    </source>
</evidence>
<dbReference type="AlphaFoldDB" id="A0A0H2R7C2"/>
<name>A0A0H2R7C2_9AGAM</name>